<proteinExistence type="predicted"/>
<dbReference type="EMBL" id="CANHGI010000001">
    <property type="protein sequence ID" value="CAI5440142.1"/>
    <property type="molecule type" value="Genomic_DNA"/>
</dbReference>
<feature type="region of interest" description="Disordered" evidence="1">
    <location>
        <begin position="1"/>
        <end position="20"/>
    </location>
</feature>
<evidence type="ECO:0000256" key="1">
    <source>
        <dbReference type="SAM" id="MobiDB-lite"/>
    </source>
</evidence>
<feature type="compositionally biased region" description="Basic residues" evidence="1">
    <location>
        <begin position="10"/>
        <end position="20"/>
    </location>
</feature>
<sequence length="287" mass="34217">MLKSRQSHLPVRKHQNGRLSRKHIKTDVKWFIHAGYNTKDQIRYLEICLCQDHKDKPYQKLDEYSETDHTFKVFDSNGKVLHNSNDPCPSIKWSDLEKHFGSSRMNIIIQCDLSYKVYDFSKYSGCFTDGLFQVGNVEYHYFAAYFPKFFQYERFVEKDETTIIIEGVENSQFVQFLAALLPDPIQIDTYNYEFILELSPKIRNFFIDQKNAKIISRTNESDEIIQQIKDAEKNRRNFQNCNNSRKYRSRKRSQNRDGRQELQKFPGFDKIGIFECRFQFCSSLFSE</sequence>
<dbReference type="AlphaFoldDB" id="A0A9P1IBB3"/>
<reference evidence="2" key="1">
    <citation type="submission" date="2022-11" db="EMBL/GenBank/DDBJ databases">
        <authorList>
            <person name="Kikuchi T."/>
        </authorList>
    </citation>
    <scope>NUCLEOTIDE SEQUENCE</scope>
    <source>
        <strain evidence="2">PS1010</strain>
    </source>
</reference>
<evidence type="ECO:0000313" key="3">
    <source>
        <dbReference type="Proteomes" id="UP001152747"/>
    </source>
</evidence>
<name>A0A9P1IBB3_9PELO</name>
<dbReference type="Proteomes" id="UP001152747">
    <property type="component" value="Unassembled WGS sequence"/>
</dbReference>
<gene>
    <name evidence="2" type="ORF">CAMP_LOCUS2779</name>
</gene>
<keyword evidence="3" id="KW-1185">Reference proteome</keyword>
<protein>
    <submittedName>
        <fullName evidence="2">Uncharacterized protein</fullName>
    </submittedName>
</protein>
<organism evidence="2 3">
    <name type="scientific">Caenorhabditis angaria</name>
    <dbReference type="NCBI Taxonomy" id="860376"/>
    <lineage>
        <taxon>Eukaryota</taxon>
        <taxon>Metazoa</taxon>
        <taxon>Ecdysozoa</taxon>
        <taxon>Nematoda</taxon>
        <taxon>Chromadorea</taxon>
        <taxon>Rhabditida</taxon>
        <taxon>Rhabditina</taxon>
        <taxon>Rhabditomorpha</taxon>
        <taxon>Rhabditoidea</taxon>
        <taxon>Rhabditidae</taxon>
        <taxon>Peloderinae</taxon>
        <taxon>Caenorhabditis</taxon>
    </lineage>
</organism>
<evidence type="ECO:0000313" key="2">
    <source>
        <dbReference type="EMBL" id="CAI5440142.1"/>
    </source>
</evidence>
<accession>A0A9P1IBB3</accession>
<comment type="caution">
    <text evidence="2">The sequence shown here is derived from an EMBL/GenBank/DDBJ whole genome shotgun (WGS) entry which is preliminary data.</text>
</comment>